<reference evidence="2" key="1">
    <citation type="journal article" date="2014" name="Front. Microbiol.">
        <title>High frequency of phylogenetically diverse reductive dehalogenase-homologous genes in deep subseafloor sedimentary metagenomes.</title>
        <authorList>
            <person name="Kawai M."/>
            <person name="Futagami T."/>
            <person name="Toyoda A."/>
            <person name="Takaki Y."/>
            <person name="Nishi S."/>
            <person name="Hori S."/>
            <person name="Arai W."/>
            <person name="Tsubouchi T."/>
            <person name="Morono Y."/>
            <person name="Uchiyama I."/>
            <person name="Ito T."/>
            <person name="Fujiyama A."/>
            <person name="Inagaki F."/>
            <person name="Takami H."/>
        </authorList>
    </citation>
    <scope>NUCLEOTIDE SEQUENCE</scope>
    <source>
        <strain evidence="2">Expedition CK06-06</strain>
    </source>
</reference>
<accession>X1BMU9</accession>
<keyword evidence="1" id="KW-0812">Transmembrane</keyword>
<comment type="caution">
    <text evidence="2">The sequence shown here is derived from an EMBL/GenBank/DDBJ whole genome shotgun (WGS) entry which is preliminary data.</text>
</comment>
<dbReference type="AlphaFoldDB" id="X1BMU9"/>
<evidence type="ECO:0000313" key="2">
    <source>
        <dbReference type="EMBL" id="GAG85408.1"/>
    </source>
</evidence>
<gene>
    <name evidence="2" type="ORF">S01H4_26500</name>
</gene>
<sequence length="224" mass="26205">INRKVKMINIIIIIILFCITVALFTFLLYIEKIGPNHFTILFAFTILSSLALYLSDRLKEIDLRNLRISLNELREVKRDIYAKAETVKKIGEKSAELIAYNVTKVGRFAPLDLEERILDTRDGIEKMLTEIGSDSVTIKMITSKIDETVLDDLKDDIYSKIEEITSYVKTRMDRDEIHNRVRELLKDYKRDSLVEFLNSLAIYIEEKLEPLLDRLDKFIKDKKL</sequence>
<evidence type="ECO:0000256" key="1">
    <source>
        <dbReference type="SAM" id="Phobius"/>
    </source>
</evidence>
<feature type="non-terminal residue" evidence="2">
    <location>
        <position position="1"/>
    </location>
</feature>
<proteinExistence type="predicted"/>
<feature type="transmembrane region" description="Helical" evidence="1">
    <location>
        <begin position="7"/>
        <end position="30"/>
    </location>
</feature>
<dbReference type="EMBL" id="BART01012792">
    <property type="protein sequence ID" value="GAG85408.1"/>
    <property type="molecule type" value="Genomic_DNA"/>
</dbReference>
<feature type="transmembrane region" description="Helical" evidence="1">
    <location>
        <begin position="36"/>
        <end position="54"/>
    </location>
</feature>
<keyword evidence="1" id="KW-0472">Membrane</keyword>
<name>X1BMU9_9ZZZZ</name>
<keyword evidence="1" id="KW-1133">Transmembrane helix</keyword>
<organism evidence="2">
    <name type="scientific">marine sediment metagenome</name>
    <dbReference type="NCBI Taxonomy" id="412755"/>
    <lineage>
        <taxon>unclassified sequences</taxon>
        <taxon>metagenomes</taxon>
        <taxon>ecological metagenomes</taxon>
    </lineage>
</organism>
<protein>
    <submittedName>
        <fullName evidence="2">Uncharacterized protein</fullName>
    </submittedName>
</protein>